<dbReference type="GO" id="GO:0045145">
    <property type="term" value="F:single-stranded DNA 5'-3' DNA exonuclease activity"/>
    <property type="evidence" value="ECO:0007669"/>
    <property type="project" value="InterPro"/>
</dbReference>
<evidence type="ECO:0000313" key="4">
    <source>
        <dbReference type="Proteomes" id="UP000184267"/>
    </source>
</evidence>
<dbReference type="GO" id="GO:0005634">
    <property type="term" value="C:nucleus"/>
    <property type="evidence" value="ECO:0007669"/>
    <property type="project" value="TreeGrafter"/>
</dbReference>
<keyword evidence="4" id="KW-1185">Reference proteome</keyword>
<dbReference type="AlphaFoldDB" id="A0A1M2W181"/>
<dbReference type="GO" id="GO:0036297">
    <property type="term" value="P:interstrand cross-link repair"/>
    <property type="evidence" value="ECO:0007669"/>
    <property type="project" value="TreeGrafter"/>
</dbReference>
<reference evidence="3 4" key="1">
    <citation type="submission" date="2016-10" db="EMBL/GenBank/DDBJ databases">
        <title>Genome sequence of the basidiomycete white-rot fungus Trametes pubescens.</title>
        <authorList>
            <person name="Makela M.R."/>
            <person name="Granchi Z."/>
            <person name="Peng M."/>
            <person name="De Vries R.P."/>
            <person name="Grigoriev I."/>
            <person name="Riley R."/>
            <person name="Hilden K."/>
        </authorList>
    </citation>
    <scope>NUCLEOTIDE SEQUENCE [LARGE SCALE GENOMIC DNA]</scope>
    <source>
        <strain evidence="3 4">FBCC735</strain>
    </source>
</reference>
<protein>
    <submittedName>
        <fullName evidence="3">Uncharacterized protein</fullName>
    </submittedName>
</protein>
<feature type="region of interest" description="Disordered" evidence="2">
    <location>
        <begin position="246"/>
        <end position="266"/>
    </location>
</feature>
<evidence type="ECO:0000256" key="2">
    <source>
        <dbReference type="SAM" id="MobiDB-lite"/>
    </source>
</evidence>
<dbReference type="Pfam" id="PF09810">
    <property type="entry name" value="Exo5"/>
    <property type="match status" value="1"/>
</dbReference>
<sequence length="479" mass="50647">MLSSLQTLMSHGYCREMPVFGVVQDQVVTGIIDEIARKPIPLETAETNHQGVGTSSPSKRGAPSTPSKHATKRSKHEIFEDQPQITTYFSPGKRASTPSPVVTGYSLHLSDTKTRTRPTLPPDEDTLASRVQLMLYHRLLSNLLAPSARSIQAPTPLDFAALWTRVGVDPARRFSDGFLTQAGLVPQPAAEDASAEATATIAQSCADSLGCLNDLTTAWAHAVEALHVAAVHNSLTLVYRSQPIRKRSKDKGRAKPAPSAGTALSTQEARDLAAAIQASVSDVQGGVGTDGDDDLARAVLESLKDSVRSGAAAEGDLGVLTHPFGVPISEVPGMTTLEGEVKVPAVPDALEDDPELAWAIQQSLLPQIENIAAVQEVVAGPDVSAVAADNATDTSAEAGKNAEGGTKTAPASPARSDDLVEADETMTVAELDVEARIIGTKAFELDNALLDGYLTRVLAWWYGQRAPEGVSVELTRRCM</sequence>
<dbReference type="Proteomes" id="UP000184267">
    <property type="component" value="Unassembled WGS sequence"/>
</dbReference>
<comment type="caution">
    <text evidence="3">The sequence shown here is derived from an EMBL/GenBank/DDBJ whole genome shotgun (WGS) entry which is preliminary data.</text>
</comment>
<dbReference type="OrthoDB" id="354769at2759"/>
<dbReference type="PANTHER" id="PTHR14464:SF4">
    <property type="entry name" value="EXONUCLEASE V"/>
    <property type="match status" value="1"/>
</dbReference>
<dbReference type="EMBL" id="MNAD01000375">
    <property type="protein sequence ID" value="OJT13617.1"/>
    <property type="molecule type" value="Genomic_DNA"/>
</dbReference>
<feature type="compositionally biased region" description="Polar residues" evidence="2">
    <location>
        <begin position="45"/>
        <end position="68"/>
    </location>
</feature>
<evidence type="ECO:0000313" key="3">
    <source>
        <dbReference type="EMBL" id="OJT13617.1"/>
    </source>
</evidence>
<proteinExistence type="inferred from homology"/>
<feature type="region of interest" description="Disordered" evidence="2">
    <location>
        <begin position="42"/>
        <end position="124"/>
    </location>
</feature>
<feature type="region of interest" description="Disordered" evidence="2">
    <location>
        <begin position="392"/>
        <end position="417"/>
    </location>
</feature>
<organism evidence="3 4">
    <name type="scientific">Trametes pubescens</name>
    <name type="common">White-rot fungus</name>
    <dbReference type="NCBI Taxonomy" id="154538"/>
    <lineage>
        <taxon>Eukaryota</taxon>
        <taxon>Fungi</taxon>
        <taxon>Dikarya</taxon>
        <taxon>Basidiomycota</taxon>
        <taxon>Agaricomycotina</taxon>
        <taxon>Agaricomycetes</taxon>
        <taxon>Polyporales</taxon>
        <taxon>Polyporaceae</taxon>
        <taxon>Trametes</taxon>
    </lineage>
</organism>
<dbReference type="PANTHER" id="PTHR14464">
    <property type="entry name" value="EXONUCLEASE V"/>
    <property type="match status" value="1"/>
</dbReference>
<dbReference type="InterPro" id="IPR003903">
    <property type="entry name" value="UIM_dom"/>
</dbReference>
<dbReference type="SMART" id="SM00726">
    <property type="entry name" value="UIM"/>
    <property type="match status" value="3"/>
</dbReference>
<dbReference type="GO" id="GO:0005739">
    <property type="term" value="C:mitochondrion"/>
    <property type="evidence" value="ECO:0007669"/>
    <property type="project" value="TreeGrafter"/>
</dbReference>
<comment type="similarity">
    <text evidence="1">Belongs to the EXO5 family.</text>
</comment>
<dbReference type="InterPro" id="IPR019190">
    <property type="entry name" value="EXOV"/>
</dbReference>
<name>A0A1M2W181_TRAPU</name>
<evidence type="ECO:0000256" key="1">
    <source>
        <dbReference type="ARBA" id="ARBA00009797"/>
    </source>
</evidence>
<accession>A0A1M2W181</accession>
<gene>
    <name evidence="3" type="ORF">TRAPUB_9806</name>
</gene>